<sequence>MPARLLHYSDLENGYDDPTRLGRLAGLVADRRSPDTVVVGTGDNTAPGVLSMVEEGRQALDFFEAVDPAADTFGNHDFDYGLDAIREIVADSPQTWVSANVELDGDTFGESVGVVPSTVVNADGAAVGLVGVTEPKTASMCPGATDLTFTDPVAAVSREAESLRAQGVDAVVVLSHLGGDDDELARETDVDAILGGHVHSERVERVDDTILTRPGANGHTLLEIDLEAGTVDRHAVQDGPVDQSVRTALAARRDATGLDEVVGHVSDPLIRDRDRKGRGECRIGNFIADAYRWAADADVGLQNSGGIREGDPLLGEVTVADLVSVVPFDEPVTVAELTGSELRQLCRQADGWQFSALPDRWHAHVSGLSIREDDSGQITATIDGGPIADDETYTLATSDYLFHTDHEFPVLDGHHRVESLDTQYEILAAYARQRGIDPEIEGRIVRAAHETSDQRVGEPID</sequence>
<dbReference type="AlphaFoldDB" id="A0ABD6CGB6"/>
<dbReference type="Pfam" id="PF02872">
    <property type="entry name" value="5_nucleotid_C"/>
    <property type="match status" value="1"/>
</dbReference>
<evidence type="ECO:0000313" key="5">
    <source>
        <dbReference type="Proteomes" id="UP001597119"/>
    </source>
</evidence>
<dbReference type="CDD" id="cd00845">
    <property type="entry name" value="MPP_UshA_N_like"/>
    <property type="match status" value="1"/>
</dbReference>
<dbReference type="InterPro" id="IPR029052">
    <property type="entry name" value="Metallo-depent_PP-like"/>
</dbReference>
<dbReference type="Gene3D" id="3.60.21.10">
    <property type="match status" value="1"/>
</dbReference>
<dbReference type="InterPro" id="IPR008334">
    <property type="entry name" value="5'-Nucleotdase_C"/>
</dbReference>
<reference evidence="4 5" key="1">
    <citation type="journal article" date="2019" name="Int. J. Syst. Evol. Microbiol.">
        <title>The Global Catalogue of Microorganisms (GCM) 10K type strain sequencing project: providing services to taxonomists for standard genome sequencing and annotation.</title>
        <authorList>
            <consortium name="The Broad Institute Genomics Platform"/>
            <consortium name="The Broad Institute Genome Sequencing Center for Infectious Disease"/>
            <person name="Wu L."/>
            <person name="Ma J."/>
        </authorList>
    </citation>
    <scope>NUCLEOTIDE SEQUENCE [LARGE SCALE GENOMIC DNA]</scope>
    <source>
        <strain evidence="4 5">CGMCC 1.12125</strain>
    </source>
</reference>
<dbReference type="Proteomes" id="UP001597119">
    <property type="component" value="Unassembled WGS sequence"/>
</dbReference>
<protein>
    <submittedName>
        <fullName evidence="4">Bifunctional metallophosphatase/5'-nucleotidase</fullName>
    </submittedName>
</protein>
<dbReference type="PRINTS" id="PR01607">
    <property type="entry name" value="APYRASEFAMLY"/>
</dbReference>
<dbReference type="RefSeq" id="WP_247378552.1">
    <property type="nucleotide sequence ID" value="NZ_JALLGV010000005.1"/>
</dbReference>
<evidence type="ECO:0000259" key="3">
    <source>
        <dbReference type="Pfam" id="PF02872"/>
    </source>
</evidence>
<dbReference type="SUPFAM" id="SSF55816">
    <property type="entry name" value="5'-nucleotidase (syn. UDP-sugar hydrolase), C-terminal domain"/>
    <property type="match status" value="1"/>
</dbReference>
<gene>
    <name evidence="4" type="ORF">ACFR9U_18125</name>
</gene>
<organism evidence="4 5">
    <name type="scientific">Halorientalis brevis</name>
    <dbReference type="NCBI Taxonomy" id="1126241"/>
    <lineage>
        <taxon>Archaea</taxon>
        <taxon>Methanobacteriati</taxon>
        <taxon>Methanobacteriota</taxon>
        <taxon>Stenosarchaea group</taxon>
        <taxon>Halobacteria</taxon>
        <taxon>Halobacteriales</taxon>
        <taxon>Haloarculaceae</taxon>
        <taxon>Halorientalis</taxon>
    </lineage>
</organism>
<proteinExistence type="predicted"/>
<name>A0ABD6CGB6_9EURY</name>
<dbReference type="Gene3D" id="3.90.780.10">
    <property type="entry name" value="5'-Nucleotidase, C-terminal domain"/>
    <property type="match status" value="1"/>
</dbReference>
<evidence type="ECO:0000256" key="1">
    <source>
        <dbReference type="ARBA" id="ARBA00022729"/>
    </source>
</evidence>
<keyword evidence="1" id="KW-0732">Signal</keyword>
<dbReference type="InterPro" id="IPR004843">
    <property type="entry name" value="Calcineurin-like_PHP"/>
</dbReference>
<dbReference type="Pfam" id="PF00149">
    <property type="entry name" value="Metallophos"/>
    <property type="match status" value="1"/>
</dbReference>
<evidence type="ECO:0000313" key="4">
    <source>
        <dbReference type="EMBL" id="MFD1588899.1"/>
    </source>
</evidence>
<dbReference type="PANTHER" id="PTHR11575:SF24">
    <property type="entry name" value="5'-NUCLEOTIDASE"/>
    <property type="match status" value="1"/>
</dbReference>
<accession>A0ABD6CGB6</accession>
<feature type="domain" description="Calcineurin-like phosphoesterase" evidence="2">
    <location>
        <begin position="4"/>
        <end position="200"/>
    </location>
</feature>
<dbReference type="InterPro" id="IPR036907">
    <property type="entry name" value="5'-Nucleotdase_C_sf"/>
</dbReference>
<keyword evidence="5" id="KW-1185">Reference proteome</keyword>
<dbReference type="PANTHER" id="PTHR11575">
    <property type="entry name" value="5'-NUCLEOTIDASE-RELATED"/>
    <property type="match status" value="1"/>
</dbReference>
<dbReference type="SUPFAM" id="SSF56300">
    <property type="entry name" value="Metallo-dependent phosphatases"/>
    <property type="match status" value="1"/>
</dbReference>
<dbReference type="InterPro" id="IPR006179">
    <property type="entry name" value="5_nucleotidase/apyrase"/>
</dbReference>
<evidence type="ECO:0000259" key="2">
    <source>
        <dbReference type="Pfam" id="PF00149"/>
    </source>
</evidence>
<comment type="caution">
    <text evidence="4">The sequence shown here is derived from an EMBL/GenBank/DDBJ whole genome shotgun (WGS) entry which is preliminary data.</text>
</comment>
<feature type="domain" description="5'-Nucleotidase C-terminal" evidence="3">
    <location>
        <begin position="261"/>
        <end position="412"/>
    </location>
</feature>
<dbReference type="EMBL" id="JBHUDJ010000014">
    <property type="protein sequence ID" value="MFD1588899.1"/>
    <property type="molecule type" value="Genomic_DNA"/>
</dbReference>